<gene>
    <name evidence="3" type="ORF">EVAR_3244_1</name>
</gene>
<comment type="caution">
    <text evidence="3">The sequence shown here is derived from an EMBL/GenBank/DDBJ whole genome shotgun (WGS) entry which is preliminary data.</text>
</comment>
<dbReference type="Proteomes" id="UP000299102">
    <property type="component" value="Unassembled WGS sequence"/>
</dbReference>
<evidence type="ECO:0008006" key="5">
    <source>
        <dbReference type="Google" id="ProtNLM"/>
    </source>
</evidence>
<sequence>MRGIGLVTLSIRLPSVLDVVTTLVITVVTGPRAHVISVIGRRDPGASIRNERLWEDGGPLRKPVTSARRRPASGRVAGGRRKSAGGNAQRWTHARATDGPGASALGSVARRAPGGRGTVARPADRVLRTDRAATNTQTVKYTSTVFD</sequence>
<keyword evidence="4" id="KW-1185">Reference proteome</keyword>
<proteinExistence type="predicted"/>
<dbReference type="AlphaFoldDB" id="A0A4C1SUY9"/>
<feature type="region of interest" description="Disordered" evidence="1">
    <location>
        <begin position="50"/>
        <end position="120"/>
    </location>
</feature>
<keyword evidence="2" id="KW-0732">Signal</keyword>
<name>A0A4C1SUY9_EUMVA</name>
<evidence type="ECO:0000256" key="2">
    <source>
        <dbReference type="SAM" id="SignalP"/>
    </source>
</evidence>
<accession>A0A4C1SUY9</accession>
<organism evidence="3 4">
    <name type="scientific">Eumeta variegata</name>
    <name type="common">Bagworm moth</name>
    <name type="synonym">Eumeta japonica</name>
    <dbReference type="NCBI Taxonomy" id="151549"/>
    <lineage>
        <taxon>Eukaryota</taxon>
        <taxon>Metazoa</taxon>
        <taxon>Ecdysozoa</taxon>
        <taxon>Arthropoda</taxon>
        <taxon>Hexapoda</taxon>
        <taxon>Insecta</taxon>
        <taxon>Pterygota</taxon>
        <taxon>Neoptera</taxon>
        <taxon>Endopterygota</taxon>
        <taxon>Lepidoptera</taxon>
        <taxon>Glossata</taxon>
        <taxon>Ditrysia</taxon>
        <taxon>Tineoidea</taxon>
        <taxon>Psychidae</taxon>
        <taxon>Oiketicinae</taxon>
        <taxon>Eumeta</taxon>
    </lineage>
</organism>
<feature type="compositionally biased region" description="Basic and acidic residues" evidence="1">
    <location>
        <begin position="50"/>
        <end position="59"/>
    </location>
</feature>
<evidence type="ECO:0000313" key="3">
    <source>
        <dbReference type="EMBL" id="GBP05982.1"/>
    </source>
</evidence>
<evidence type="ECO:0000256" key="1">
    <source>
        <dbReference type="SAM" id="MobiDB-lite"/>
    </source>
</evidence>
<feature type="compositionally biased region" description="Basic residues" evidence="1">
    <location>
        <begin position="67"/>
        <end position="83"/>
    </location>
</feature>
<reference evidence="3 4" key="1">
    <citation type="journal article" date="2019" name="Commun. Biol.">
        <title>The bagworm genome reveals a unique fibroin gene that provides high tensile strength.</title>
        <authorList>
            <person name="Kono N."/>
            <person name="Nakamura H."/>
            <person name="Ohtoshi R."/>
            <person name="Tomita M."/>
            <person name="Numata K."/>
            <person name="Arakawa K."/>
        </authorList>
    </citation>
    <scope>NUCLEOTIDE SEQUENCE [LARGE SCALE GENOMIC DNA]</scope>
</reference>
<feature type="signal peptide" evidence="2">
    <location>
        <begin position="1"/>
        <end position="18"/>
    </location>
</feature>
<protein>
    <recommendedName>
        <fullName evidence="5">Secreted protein</fullName>
    </recommendedName>
</protein>
<feature type="chain" id="PRO_5020040074" description="Secreted protein" evidence="2">
    <location>
        <begin position="19"/>
        <end position="147"/>
    </location>
</feature>
<evidence type="ECO:0000313" key="4">
    <source>
        <dbReference type="Proteomes" id="UP000299102"/>
    </source>
</evidence>
<dbReference type="EMBL" id="BGZK01000020">
    <property type="protein sequence ID" value="GBP05982.1"/>
    <property type="molecule type" value="Genomic_DNA"/>
</dbReference>